<organism evidence="4 5">
    <name type="scientific">Batillaria attramentaria</name>
    <dbReference type="NCBI Taxonomy" id="370345"/>
    <lineage>
        <taxon>Eukaryota</taxon>
        <taxon>Metazoa</taxon>
        <taxon>Spiralia</taxon>
        <taxon>Lophotrochozoa</taxon>
        <taxon>Mollusca</taxon>
        <taxon>Gastropoda</taxon>
        <taxon>Caenogastropoda</taxon>
        <taxon>Sorbeoconcha</taxon>
        <taxon>Cerithioidea</taxon>
        <taxon>Batillariidae</taxon>
        <taxon>Batillaria</taxon>
    </lineage>
</organism>
<feature type="domain" description="J" evidence="3">
    <location>
        <begin position="14"/>
        <end position="79"/>
    </location>
</feature>
<dbReference type="PROSITE" id="PS50076">
    <property type="entry name" value="DNAJ_2"/>
    <property type="match status" value="1"/>
</dbReference>
<dbReference type="CDD" id="cd06257">
    <property type="entry name" value="DnaJ"/>
    <property type="match status" value="1"/>
</dbReference>
<evidence type="ECO:0000313" key="4">
    <source>
        <dbReference type="EMBL" id="KAK7506588.1"/>
    </source>
</evidence>
<dbReference type="Gene3D" id="1.10.287.110">
    <property type="entry name" value="DnaJ domain"/>
    <property type="match status" value="1"/>
</dbReference>
<feature type="compositionally biased region" description="Polar residues" evidence="2">
    <location>
        <begin position="123"/>
        <end position="140"/>
    </location>
</feature>
<gene>
    <name evidence="4" type="ORF">BaRGS_00002063</name>
</gene>
<dbReference type="InterPro" id="IPR036869">
    <property type="entry name" value="J_dom_sf"/>
</dbReference>
<accession>A0ABD0M4G1</accession>
<name>A0ABD0M4G1_9CAEN</name>
<evidence type="ECO:0000313" key="5">
    <source>
        <dbReference type="Proteomes" id="UP001519460"/>
    </source>
</evidence>
<dbReference type="AlphaFoldDB" id="A0ABD0M4G1"/>
<keyword evidence="1" id="KW-0143">Chaperone</keyword>
<dbReference type="Proteomes" id="UP001519460">
    <property type="component" value="Unassembled WGS sequence"/>
</dbReference>
<keyword evidence="5" id="KW-1185">Reference proteome</keyword>
<dbReference type="InterPro" id="IPR001623">
    <property type="entry name" value="DnaJ_domain"/>
</dbReference>
<dbReference type="PANTHER" id="PTHR44500:SF1">
    <property type="entry name" value="DNAJ HOMOLOG SUBFAMILY C MEMBER 12"/>
    <property type="match status" value="1"/>
</dbReference>
<dbReference type="Pfam" id="PF00226">
    <property type="entry name" value="DnaJ"/>
    <property type="match status" value="1"/>
</dbReference>
<evidence type="ECO:0000259" key="3">
    <source>
        <dbReference type="PROSITE" id="PS50076"/>
    </source>
</evidence>
<evidence type="ECO:0000256" key="2">
    <source>
        <dbReference type="SAM" id="MobiDB-lite"/>
    </source>
</evidence>
<dbReference type="EMBL" id="JACVVK020000006">
    <property type="protein sequence ID" value="KAK7506588.1"/>
    <property type="molecule type" value="Genomic_DNA"/>
</dbReference>
<dbReference type="SMART" id="SM00271">
    <property type="entry name" value="DnaJ"/>
    <property type="match status" value="1"/>
</dbReference>
<sequence>MDKILSYERHDADDFYHIIGCSEHSSEEQILTEYRARVLDCHPDKHPGDAKKAERFNKLTKAKETLSNPESRAKYDQWRRSGIAMSYDDWLALRGAVHTSMHWATKAPQPQLVAPYEGEGDASDSTGSTKMSLNVSSSDGATPFQEPRQLSPRHYQKAQVVDLTFRNAGQPIVTGDRMEWTPDTGRPLLQKFRNYQI</sequence>
<proteinExistence type="predicted"/>
<evidence type="ECO:0000256" key="1">
    <source>
        <dbReference type="ARBA" id="ARBA00023186"/>
    </source>
</evidence>
<dbReference type="SUPFAM" id="SSF46565">
    <property type="entry name" value="Chaperone J-domain"/>
    <property type="match status" value="1"/>
</dbReference>
<reference evidence="4 5" key="1">
    <citation type="journal article" date="2023" name="Sci. Data">
        <title>Genome assembly of the Korean intertidal mud-creeper Batillaria attramentaria.</title>
        <authorList>
            <person name="Patra A.K."/>
            <person name="Ho P.T."/>
            <person name="Jun S."/>
            <person name="Lee S.J."/>
            <person name="Kim Y."/>
            <person name="Won Y.J."/>
        </authorList>
    </citation>
    <scope>NUCLEOTIDE SEQUENCE [LARGE SCALE GENOMIC DNA]</scope>
    <source>
        <strain evidence="4">Wonlab-2016</strain>
    </source>
</reference>
<dbReference type="PRINTS" id="PR00625">
    <property type="entry name" value="JDOMAIN"/>
</dbReference>
<protein>
    <recommendedName>
        <fullName evidence="3">J domain-containing protein</fullName>
    </recommendedName>
</protein>
<dbReference type="PANTHER" id="PTHR44500">
    <property type="entry name" value="DNAJ HOMOLOG SUBFAMILY C MEMBER 12"/>
    <property type="match status" value="1"/>
</dbReference>
<dbReference type="InterPro" id="IPR029827">
    <property type="entry name" value="JDP1-like"/>
</dbReference>
<feature type="region of interest" description="Disordered" evidence="2">
    <location>
        <begin position="113"/>
        <end position="155"/>
    </location>
</feature>
<comment type="caution">
    <text evidence="4">The sequence shown here is derived from an EMBL/GenBank/DDBJ whole genome shotgun (WGS) entry which is preliminary data.</text>
</comment>